<dbReference type="Gene3D" id="1.25.40.90">
    <property type="match status" value="1"/>
</dbReference>
<feature type="compositionally biased region" description="Polar residues" evidence="1">
    <location>
        <begin position="469"/>
        <end position="483"/>
    </location>
</feature>
<dbReference type="InterPro" id="IPR002014">
    <property type="entry name" value="VHS_dom"/>
</dbReference>
<feature type="region of interest" description="Disordered" evidence="1">
    <location>
        <begin position="566"/>
        <end position="585"/>
    </location>
</feature>
<feature type="region of interest" description="Disordered" evidence="1">
    <location>
        <begin position="468"/>
        <end position="488"/>
    </location>
</feature>
<evidence type="ECO:0000259" key="2">
    <source>
        <dbReference type="PROSITE" id="PS50179"/>
    </source>
</evidence>
<keyword evidence="4" id="KW-1185">Reference proteome</keyword>
<dbReference type="Pfam" id="PF00790">
    <property type="entry name" value="VHS"/>
    <property type="match status" value="1"/>
</dbReference>
<reference evidence="3" key="1">
    <citation type="submission" date="2020-12" db="EMBL/GenBank/DDBJ databases">
        <authorList>
            <person name="Iha C."/>
        </authorList>
    </citation>
    <scope>NUCLEOTIDE SEQUENCE</scope>
</reference>
<dbReference type="Gene3D" id="1.20.58.160">
    <property type="match status" value="1"/>
</dbReference>
<dbReference type="SUPFAM" id="SSF89009">
    <property type="entry name" value="GAT-like domain"/>
    <property type="match status" value="1"/>
</dbReference>
<dbReference type="Proteomes" id="UP000708148">
    <property type="component" value="Unassembled WGS sequence"/>
</dbReference>
<evidence type="ECO:0000313" key="3">
    <source>
        <dbReference type="EMBL" id="CAD7699393.1"/>
    </source>
</evidence>
<protein>
    <recommendedName>
        <fullName evidence="2">VHS domain-containing protein</fullName>
    </recommendedName>
</protein>
<dbReference type="GO" id="GO:0035091">
    <property type="term" value="F:phosphatidylinositol binding"/>
    <property type="evidence" value="ECO:0007669"/>
    <property type="project" value="InterPro"/>
</dbReference>
<name>A0A8S1J0Q9_9CHLO</name>
<dbReference type="InterPro" id="IPR038425">
    <property type="entry name" value="GAT_sf"/>
</dbReference>
<dbReference type="AlphaFoldDB" id="A0A8S1J0Q9"/>
<gene>
    <name evidence="3" type="ORF">OSTQU699_LOCUS4752</name>
</gene>
<dbReference type="OrthoDB" id="2018246at2759"/>
<organism evidence="3 4">
    <name type="scientific">Ostreobium quekettii</name>
    <dbReference type="NCBI Taxonomy" id="121088"/>
    <lineage>
        <taxon>Eukaryota</taxon>
        <taxon>Viridiplantae</taxon>
        <taxon>Chlorophyta</taxon>
        <taxon>core chlorophytes</taxon>
        <taxon>Ulvophyceae</taxon>
        <taxon>TCBD clade</taxon>
        <taxon>Bryopsidales</taxon>
        <taxon>Ostreobineae</taxon>
        <taxon>Ostreobiaceae</taxon>
        <taxon>Ostreobium</taxon>
    </lineage>
</organism>
<evidence type="ECO:0000256" key="1">
    <source>
        <dbReference type="SAM" id="MobiDB-lite"/>
    </source>
</evidence>
<feature type="domain" description="VHS" evidence="2">
    <location>
        <begin position="30"/>
        <end position="130"/>
    </location>
</feature>
<dbReference type="PROSITE" id="PS50179">
    <property type="entry name" value="VHS"/>
    <property type="match status" value="1"/>
</dbReference>
<feature type="compositionally biased region" description="Low complexity" evidence="1">
    <location>
        <begin position="331"/>
        <end position="345"/>
    </location>
</feature>
<proteinExistence type="predicted"/>
<feature type="region of interest" description="Disordered" evidence="1">
    <location>
        <begin position="169"/>
        <end position="203"/>
    </location>
</feature>
<feature type="region of interest" description="Disordered" evidence="1">
    <location>
        <begin position="322"/>
        <end position="352"/>
    </location>
</feature>
<dbReference type="SUPFAM" id="SSF48464">
    <property type="entry name" value="ENTH/VHS domain"/>
    <property type="match status" value="1"/>
</dbReference>
<dbReference type="InterPro" id="IPR008942">
    <property type="entry name" value="ENTH_VHS"/>
</dbReference>
<dbReference type="GO" id="GO:0043130">
    <property type="term" value="F:ubiquitin binding"/>
    <property type="evidence" value="ECO:0007669"/>
    <property type="project" value="InterPro"/>
</dbReference>
<dbReference type="EMBL" id="CAJHUC010001011">
    <property type="protein sequence ID" value="CAD7699393.1"/>
    <property type="molecule type" value="Genomic_DNA"/>
</dbReference>
<accession>A0A8S1J0Q9</accession>
<evidence type="ECO:0000313" key="4">
    <source>
        <dbReference type="Proteomes" id="UP000708148"/>
    </source>
</evidence>
<comment type="caution">
    <text evidence="3">The sequence shown here is derived from an EMBL/GenBank/DDBJ whole genome shotgun (WGS) entry which is preliminary data.</text>
</comment>
<sequence length="585" mass="62136">MNRLKETIFRNQKYQPNLQGQAFDNLCRQATAKTLKEPDAELHREIELAINDKESGPVEPQELVSVLRKRLRSDNPHKQYLAVHLTKHILAKCTTRVKAENIFAEILFEVAVVAASPSRPETPEAKIAKKAAFDVLRGNGKAGQAAFRAVTGLGYSQHWDPETRMYTSAPLSARSGGEPSKDAKSPRQTASPRKDGQASPGGRAETIKKLKHATQLAKSHTEVFQDMLMHTEPGLLENGLIEELLGELEGLKQETPALIQQLSGKEGPDTEVVLASALEALDGVNVAMTLYKAVKEGRTKEVQENKAATQEKQESFSFLDLSEPSVMPGGATAPASSAKPASTTPNVDPFGLGQLEDGLADAFADLAVQRAQEVANAFQPTAGASPEPTGNPFMGGTLPAFPTNPNPFAPAAPTTAPVRQLGRQISAPEARMQEYQGHASMPHVGQPMGMMNMGGSGSIMQSNPRALSRSATQTRAPSPTLSSLDPFAELAATPPRAVARGKPMMGMMGQPRPLAQGASNAMNGMPPCPSNQPLGMRMTPGPMLNTTIGGNGNVRGAMAGFGPPPQQSPGLNMAGGHQLGGGQWR</sequence>